<dbReference type="OrthoDB" id="2086462at2"/>
<evidence type="ECO:0000313" key="2">
    <source>
        <dbReference type="Proteomes" id="UP000306980"/>
    </source>
</evidence>
<sequence>MAKQKTTERFKREVYKQAGNEYEVKGTYRKANVKLNMKHQLCGHEYLVTPHKFLQGRRCPRCNHGYTLTTEEYKTLVCDLVGKEYIVLGEYNGTDQPITMKHRVCGYRWNAVPKHFISGSRCPKCAGNLKKTQEEFEKEVDLLAGDEYEVIGSTKVSINR</sequence>
<organism evidence="1 2">
    <name type="scientific">Lentibacillus cibarius</name>
    <dbReference type="NCBI Taxonomy" id="2583219"/>
    <lineage>
        <taxon>Bacteria</taxon>
        <taxon>Bacillati</taxon>
        <taxon>Bacillota</taxon>
        <taxon>Bacilli</taxon>
        <taxon>Bacillales</taxon>
        <taxon>Bacillaceae</taxon>
        <taxon>Lentibacillus</taxon>
    </lineage>
</organism>
<dbReference type="EMBL" id="VCIA01000001">
    <property type="protein sequence ID" value="TMN21874.1"/>
    <property type="molecule type" value="Genomic_DNA"/>
</dbReference>
<evidence type="ECO:0000313" key="1">
    <source>
        <dbReference type="EMBL" id="TMN21874.1"/>
    </source>
</evidence>
<accession>A0A5S3QIX9</accession>
<dbReference type="Proteomes" id="UP000306980">
    <property type="component" value="Unassembled WGS sequence"/>
</dbReference>
<dbReference type="RefSeq" id="WP_138602703.1">
    <property type="nucleotide sequence ID" value="NZ_VCIA01000001.1"/>
</dbReference>
<evidence type="ECO:0008006" key="3">
    <source>
        <dbReference type="Google" id="ProtNLM"/>
    </source>
</evidence>
<gene>
    <name evidence="1" type="ORF">FFL34_06905</name>
</gene>
<proteinExistence type="predicted"/>
<name>A0A5S3QIX9_9BACI</name>
<dbReference type="AlphaFoldDB" id="A0A5S3QIX9"/>
<comment type="caution">
    <text evidence="1">The sequence shown here is derived from an EMBL/GenBank/DDBJ whole genome shotgun (WGS) entry which is preliminary data.</text>
</comment>
<protein>
    <recommendedName>
        <fullName evidence="3">Zinc-ribbon domain-containing protein</fullName>
    </recommendedName>
</protein>
<reference evidence="1 2" key="1">
    <citation type="submission" date="2019-05" db="EMBL/GenBank/DDBJ databases">
        <title>Genomic analysis of Lentibacillus sp. NKC220-2.</title>
        <authorList>
            <person name="Oh Y.J."/>
        </authorList>
    </citation>
    <scope>NUCLEOTIDE SEQUENCE [LARGE SCALE GENOMIC DNA]</scope>
    <source>
        <strain evidence="1 2">NKC220-2</strain>
    </source>
</reference>